<dbReference type="NCBIfam" id="NF006567">
    <property type="entry name" value="PRK09077.1"/>
    <property type="match status" value="1"/>
</dbReference>
<evidence type="ECO:0000259" key="12">
    <source>
        <dbReference type="Pfam" id="PF00890"/>
    </source>
</evidence>
<evidence type="ECO:0000256" key="1">
    <source>
        <dbReference type="ARBA" id="ARBA00001974"/>
    </source>
</evidence>
<evidence type="ECO:0000256" key="7">
    <source>
        <dbReference type="ARBA" id="ARBA00022827"/>
    </source>
</evidence>
<dbReference type="SUPFAM" id="SSF56425">
    <property type="entry name" value="Succinate dehydrogenase/fumarate reductase flavoprotein, catalytic domain"/>
    <property type="match status" value="1"/>
</dbReference>
<dbReference type="GO" id="GO:0034628">
    <property type="term" value="P:'de novo' NAD+ biosynthetic process from L-aspartate"/>
    <property type="evidence" value="ECO:0007669"/>
    <property type="project" value="TreeGrafter"/>
</dbReference>
<dbReference type="PANTHER" id="PTHR42716">
    <property type="entry name" value="L-ASPARTATE OXIDASE"/>
    <property type="match status" value="1"/>
</dbReference>
<dbReference type="InterPro" id="IPR003953">
    <property type="entry name" value="FAD-dep_OxRdtase_2_FAD-bd"/>
</dbReference>
<feature type="domain" description="FAD-dependent oxidoreductase 2 FAD-binding" evidence="12">
    <location>
        <begin position="6"/>
        <end position="393"/>
    </location>
</feature>
<keyword evidence="5 11" id="KW-0285">Flavoprotein</keyword>
<evidence type="ECO:0000256" key="11">
    <source>
        <dbReference type="RuleBase" id="RU362049"/>
    </source>
</evidence>
<dbReference type="Gene3D" id="3.90.700.10">
    <property type="entry name" value="Succinate dehydrogenase/fumarate reductase flavoprotein, catalytic domain"/>
    <property type="match status" value="1"/>
</dbReference>
<dbReference type="Pfam" id="PF00890">
    <property type="entry name" value="FAD_binding_2"/>
    <property type="match status" value="1"/>
</dbReference>
<evidence type="ECO:0000256" key="3">
    <source>
        <dbReference type="ARBA" id="ARBA00008562"/>
    </source>
</evidence>
<dbReference type="FunFam" id="1.20.58.100:FF:000002">
    <property type="entry name" value="L-aspartate oxidase"/>
    <property type="match status" value="1"/>
</dbReference>
<dbReference type="SUPFAM" id="SSF46977">
    <property type="entry name" value="Succinate dehydrogenase/fumarate reductase flavoprotein C-terminal domain"/>
    <property type="match status" value="1"/>
</dbReference>
<dbReference type="AlphaFoldDB" id="A0A7V5P0J1"/>
<dbReference type="InterPro" id="IPR037099">
    <property type="entry name" value="Fum_R/Succ_DH_flav-like_C_sf"/>
</dbReference>
<keyword evidence="7 11" id="KW-0274">FAD</keyword>
<comment type="function">
    <text evidence="11">Catalyzes the oxidation of L-aspartate to iminoaspartate.</text>
</comment>
<sequence>MTHLTDFLVIGSGIAGLSFALKVADLGRVTIITKKRAEDANTTLAQGGIACVLGEDDSFELHIADTLRTGDGLCKEEIVSLVVRQAPERIQELLELGVPFTRDPQNPEKLHLTLEGGHSRRRIVHVEDHTGREVEKVLLEHARNHPNIEIKEGHLAVDLITLCKVYRGCPKEVLGHERCLGAYVLVEDTGVIDTYLAKVTVLATGGAGKVYLYTSNADVATGDGIALAYRAGCRVANLEFVQFHPTCLYHPKAKNFLISEALRGEGAILLDPYGKPFMHKYDPERKELAPRDIVARAIDFELKKSGKECVYLDISHKPKSFILSRFPYIYETCLRFGIDITREPIPVVPAAHYFCGGVVTDRFGHTDIKGLYALGECTCTGLHGANRLASNSLLEGLAFAHLAATHVRKEWPFYRKFSFPAVPAWDPGGAVDMEEKVLISHNWDAIRRLMWNYVGIVRTEQRLRLAKKRLQTILEEIEAHYWAYILTADFIELRNIAHIAKLVIECALRRKESRGTHFMVEYPRKNDTVYRKDTILWRAQEPF</sequence>
<dbReference type="GO" id="GO:0008734">
    <property type="term" value="F:L-aspartate oxidase activity"/>
    <property type="evidence" value="ECO:0007669"/>
    <property type="project" value="UniProtKB-UniRule"/>
</dbReference>
<dbReference type="Gene3D" id="1.20.58.100">
    <property type="entry name" value="Fumarate reductase/succinate dehydrogenase flavoprotein-like, C-terminal domain"/>
    <property type="match status" value="1"/>
</dbReference>
<evidence type="ECO:0000256" key="8">
    <source>
        <dbReference type="ARBA" id="ARBA00023002"/>
    </source>
</evidence>
<proteinExistence type="inferred from homology"/>
<dbReference type="InterPro" id="IPR036188">
    <property type="entry name" value="FAD/NAD-bd_sf"/>
</dbReference>
<dbReference type="GO" id="GO:0005737">
    <property type="term" value="C:cytoplasm"/>
    <property type="evidence" value="ECO:0007669"/>
    <property type="project" value="UniProtKB-SubCell"/>
</dbReference>
<organism evidence="14">
    <name type="scientific">Thermodesulfatator atlanticus</name>
    <dbReference type="NCBI Taxonomy" id="501497"/>
    <lineage>
        <taxon>Bacteria</taxon>
        <taxon>Pseudomonadati</taxon>
        <taxon>Thermodesulfobacteriota</taxon>
        <taxon>Thermodesulfobacteria</taxon>
        <taxon>Thermodesulfobacteriales</taxon>
        <taxon>Thermodesulfatatoraceae</taxon>
        <taxon>Thermodesulfatator</taxon>
    </lineage>
</organism>
<evidence type="ECO:0000256" key="9">
    <source>
        <dbReference type="ARBA" id="ARBA00048305"/>
    </source>
</evidence>
<keyword evidence="6 11" id="KW-0662">Pyridine nucleotide biosynthesis</keyword>
<evidence type="ECO:0000256" key="2">
    <source>
        <dbReference type="ARBA" id="ARBA00004950"/>
    </source>
</evidence>
<gene>
    <name evidence="14" type="ORF">ENJ96_07300</name>
</gene>
<name>A0A7V5P0J1_9BACT</name>
<evidence type="ECO:0000256" key="4">
    <source>
        <dbReference type="ARBA" id="ARBA00012173"/>
    </source>
</evidence>
<dbReference type="InterPro" id="IPR027477">
    <property type="entry name" value="Succ_DH/fumarate_Rdtase_cat_sf"/>
</dbReference>
<evidence type="ECO:0000256" key="5">
    <source>
        <dbReference type="ARBA" id="ARBA00022630"/>
    </source>
</evidence>
<dbReference type="SUPFAM" id="SSF51905">
    <property type="entry name" value="FAD/NAD(P)-binding domain"/>
    <property type="match status" value="1"/>
</dbReference>
<comment type="similarity">
    <text evidence="3 11">Belongs to the FAD-dependent oxidoreductase 2 family. NadB subfamily.</text>
</comment>
<comment type="caution">
    <text evidence="14">The sequence shown here is derived from an EMBL/GenBank/DDBJ whole genome shotgun (WGS) entry which is preliminary data.</text>
</comment>
<dbReference type="PANTHER" id="PTHR42716:SF2">
    <property type="entry name" value="L-ASPARTATE OXIDASE, CHLOROPLASTIC"/>
    <property type="match status" value="1"/>
</dbReference>
<comment type="catalytic activity">
    <reaction evidence="9">
        <text>L-aspartate + O2 = iminosuccinate + H2O2</text>
        <dbReference type="Rhea" id="RHEA:25876"/>
        <dbReference type="ChEBI" id="CHEBI:15379"/>
        <dbReference type="ChEBI" id="CHEBI:16240"/>
        <dbReference type="ChEBI" id="CHEBI:29991"/>
        <dbReference type="ChEBI" id="CHEBI:77875"/>
        <dbReference type="EC" id="1.4.3.16"/>
    </reaction>
    <physiologicalReaction direction="left-to-right" evidence="9">
        <dbReference type="Rhea" id="RHEA:25877"/>
    </physiologicalReaction>
</comment>
<keyword evidence="8 11" id="KW-0560">Oxidoreductase</keyword>
<dbReference type="InterPro" id="IPR005288">
    <property type="entry name" value="NadB"/>
</dbReference>
<dbReference type="InterPro" id="IPR015939">
    <property type="entry name" value="Fum_Rdtase/Succ_DH_flav-like_C"/>
</dbReference>
<dbReference type="Pfam" id="PF02910">
    <property type="entry name" value="Succ_DH_flav_C"/>
    <property type="match status" value="1"/>
</dbReference>
<dbReference type="UniPathway" id="UPA00253">
    <property type="reaction ID" value="UER00326"/>
</dbReference>
<protein>
    <recommendedName>
        <fullName evidence="4 10">L-aspartate oxidase</fullName>
        <ecNumber evidence="4 10">1.4.3.16</ecNumber>
    </recommendedName>
</protein>
<accession>A0A7V5P0J1</accession>
<dbReference type="FunFam" id="3.90.700.10:FF:000002">
    <property type="entry name" value="L-aspartate oxidase"/>
    <property type="match status" value="1"/>
</dbReference>
<comment type="subcellular location">
    <subcellularLocation>
        <location evidence="11">Cytoplasm</location>
    </subcellularLocation>
</comment>
<evidence type="ECO:0000256" key="10">
    <source>
        <dbReference type="NCBIfam" id="TIGR00551"/>
    </source>
</evidence>
<comment type="pathway">
    <text evidence="2 11">Cofactor biosynthesis; NAD(+) biosynthesis; iminoaspartate from L-aspartate (oxidase route): step 1/1.</text>
</comment>
<dbReference type="Proteomes" id="UP000886101">
    <property type="component" value="Unassembled WGS sequence"/>
</dbReference>
<evidence type="ECO:0000256" key="6">
    <source>
        <dbReference type="ARBA" id="ARBA00022642"/>
    </source>
</evidence>
<reference evidence="14" key="1">
    <citation type="journal article" date="2020" name="mSystems">
        <title>Genome- and Community-Level Interaction Insights into Carbon Utilization and Element Cycling Functions of Hydrothermarchaeota in Hydrothermal Sediment.</title>
        <authorList>
            <person name="Zhou Z."/>
            <person name="Liu Y."/>
            <person name="Xu W."/>
            <person name="Pan J."/>
            <person name="Luo Z.H."/>
            <person name="Li M."/>
        </authorList>
    </citation>
    <scope>NUCLEOTIDE SEQUENCE [LARGE SCALE GENOMIC DNA]</scope>
    <source>
        <strain evidence="14">HyVt-533</strain>
    </source>
</reference>
<feature type="domain" description="Fumarate reductase/succinate dehydrogenase flavoprotein-like C-terminal" evidence="13">
    <location>
        <begin position="445"/>
        <end position="540"/>
    </location>
</feature>
<dbReference type="EC" id="1.4.3.16" evidence="4 10"/>
<dbReference type="NCBIfam" id="TIGR00551">
    <property type="entry name" value="nadB"/>
    <property type="match status" value="1"/>
</dbReference>
<evidence type="ECO:0000259" key="13">
    <source>
        <dbReference type="Pfam" id="PF02910"/>
    </source>
</evidence>
<dbReference type="Gene3D" id="3.50.50.60">
    <property type="entry name" value="FAD/NAD(P)-binding domain"/>
    <property type="match status" value="1"/>
</dbReference>
<dbReference type="PRINTS" id="PR00368">
    <property type="entry name" value="FADPNR"/>
</dbReference>
<dbReference type="PRINTS" id="PR00411">
    <property type="entry name" value="PNDRDTASEI"/>
</dbReference>
<evidence type="ECO:0000313" key="14">
    <source>
        <dbReference type="EMBL" id="HHI97644.1"/>
    </source>
</evidence>
<comment type="cofactor">
    <cofactor evidence="1 11">
        <name>FAD</name>
        <dbReference type="ChEBI" id="CHEBI:57692"/>
    </cofactor>
</comment>
<dbReference type="EMBL" id="DROK01000213">
    <property type="protein sequence ID" value="HHI97644.1"/>
    <property type="molecule type" value="Genomic_DNA"/>
</dbReference>